<gene>
    <name evidence="8" type="primary">spk1</name>
    <name evidence="8" type="ORF">E5S67_04848</name>
</gene>
<evidence type="ECO:0000256" key="1">
    <source>
        <dbReference type="ARBA" id="ARBA00022679"/>
    </source>
</evidence>
<dbReference type="PROSITE" id="PS00107">
    <property type="entry name" value="PROTEIN_KINASE_ATP"/>
    <property type="match status" value="1"/>
</dbReference>
<comment type="caution">
    <text evidence="8">The sequence shown here is derived from an EMBL/GenBank/DDBJ whole genome shotgun (WGS) entry which is preliminary data.</text>
</comment>
<protein>
    <submittedName>
        <fullName evidence="8">Serine/threonine-protein kinase PK-1</fullName>
        <ecNumber evidence="8">2.7.11.1</ecNumber>
    </submittedName>
</protein>
<dbReference type="CDD" id="cd14014">
    <property type="entry name" value="STKc_PknB_like"/>
    <property type="match status" value="1"/>
</dbReference>
<evidence type="ECO:0000259" key="7">
    <source>
        <dbReference type="PROSITE" id="PS50011"/>
    </source>
</evidence>
<evidence type="ECO:0000256" key="6">
    <source>
        <dbReference type="SAM" id="MobiDB-lite"/>
    </source>
</evidence>
<organism evidence="8 9">
    <name type="scientific">Microcoleus asticus IPMA8</name>
    <dbReference type="NCBI Taxonomy" id="2563858"/>
    <lineage>
        <taxon>Bacteria</taxon>
        <taxon>Bacillati</taxon>
        <taxon>Cyanobacteriota</taxon>
        <taxon>Cyanophyceae</taxon>
        <taxon>Oscillatoriophycideae</taxon>
        <taxon>Oscillatoriales</taxon>
        <taxon>Microcoleaceae</taxon>
        <taxon>Microcoleus</taxon>
        <taxon>Microcoleus asticus</taxon>
    </lineage>
</organism>
<dbReference type="PROSITE" id="PS50011">
    <property type="entry name" value="PROTEIN_KINASE_DOM"/>
    <property type="match status" value="1"/>
</dbReference>
<dbReference type="Gene3D" id="1.10.510.10">
    <property type="entry name" value="Transferase(Phosphotransferase) domain 1"/>
    <property type="match status" value="1"/>
</dbReference>
<dbReference type="EMBL" id="SRRZ01000112">
    <property type="protein sequence ID" value="NQE37080.1"/>
    <property type="molecule type" value="Genomic_DNA"/>
</dbReference>
<evidence type="ECO:0000256" key="5">
    <source>
        <dbReference type="PROSITE-ProRule" id="PRU10141"/>
    </source>
</evidence>
<feature type="binding site" evidence="5">
    <location>
        <position position="51"/>
    </location>
    <ligand>
        <name>ATP</name>
        <dbReference type="ChEBI" id="CHEBI:30616"/>
    </ligand>
</feature>
<feature type="compositionally biased region" description="Pro residues" evidence="6">
    <location>
        <begin position="402"/>
        <end position="432"/>
    </location>
</feature>
<feature type="compositionally biased region" description="Low complexity" evidence="6">
    <location>
        <begin position="389"/>
        <end position="401"/>
    </location>
</feature>
<evidence type="ECO:0000313" key="8">
    <source>
        <dbReference type="EMBL" id="NQE37080.1"/>
    </source>
</evidence>
<keyword evidence="1 8" id="KW-0808">Transferase</keyword>
<dbReference type="InterPro" id="IPR000719">
    <property type="entry name" value="Prot_kinase_dom"/>
</dbReference>
<accession>A0ABX2D5A0</accession>
<feature type="compositionally biased region" description="Pro residues" evidence="6">
    <location>
        <begin position="512"/>
        <end position="530"/>
    </location>
</feature>
<feature type="compositionally biased region" description="Pro residues" evidence="6">
    <location>
        <begin position="440"/>
        <end position="467"/>
    </location>
</feature>
<dbReference type="SMART" id="SM00220">
    <property type="entry name" value="S_TKc"/>
    <property type="match status" value="1"/>
</dbReference>
<reference evidence="8 9" key="1">
    <citation type="journal article" date="2020" name="Sci. Rep.">
        <title>A novel cyanobacterial geosmin producer, revising GeoA distribution and dispersion patterns in Bacteria.</title>
        <authorList>
            <person name="Churro C."/>
            <person name="Semedo-Aguiar A.P."/>
            <person name="Silva A.D."/>
            <person name="Pereira-Leal J.B."/>
            <person name="Leite R.B."/>
        </authorList>
    </citation>
    <scope>NUCLEOTIDE SEQUENCE [LARGE SCALE GENOMIC DNA]</scope>
    <source>
        <strain evidence="8 9">IPMA8</strain>
    </source>
</reference>
<dbReference type="SUPFAM" id="SSF56112">
    <property type="entry name" value="Protein kinase-like (PK-like)"/>
    <property type="match status" value="1"/>
</dbReference>
<feature type="domain" description="Protein kinase" evidence="7">
    <location>
        <begin position="22"/>
        <end position="281"/>
    </location>
</feature>
<feature type="region of interest" description="Disordered" evidence="6">
    <location>
        <begin position="352"/>
        <end position="530"/>
    </location>
</feature>
<proteinExistence type="predicted"/>
<sequence length="530" mass="57559">MGKRHQLKMNLAPATVLQQGKYTINATLGIGGFGITYRAIHTHLNQTVVLKTLNESLRQHPESAQFQQQFIAEAQRLSRCQHSNIVRVIDFFEEAGQSFIAMDYIPGQTLAQIVETDRPLPEAQALHYIRQIASALSTVHHSGLLHGDIKPENIIRRADSHLVMLIDFGIARGFTAGTKQTHTNLLSPGYAPIEQYLYDGKCTPATDIYAIAATLYYLLSGVAPVAAPLRDRIPLAELRQFQPNLSPGIERAILQGLEIDPHNRPQTVENWLTMLQETERVSANRKGKQTMRLPAPPPLPLTLLAFVVTAAIAGWMGFDLAWRYSSSLSSNRPQIESFPSLEDLLKSRDLSGPMFRQPSVESSPLYPIELNKPPKPPLESSNIPEPIDPSETSAEPSEIPTPETPAPEPEAEPEPSPTPEPQEQPSESPIPEPQTQIEPAPQPEPAPVPEVAPLPAEPPSAPAPPAPESASPETLPPSESPPPVIASPIERSPEPAIPSSSGSNSDSSIAPYSPPPVADPTVPFPEPATN</sequence>
<evidence type="ECO:0000313" key="9">
    <source>
        <dbReference type="Proteomes" id="UP000702425"/>
    </source>
</evidence>
<dbReference type="EC" id="2.7.11.1" evidence="8"/>
<keyword evidence="3 8" id="KW-0418">Kinase</keyword>
<name>A0ABX2D5A0_9CYAN</name>
<dbReference type="Proteomes" id="UP000702425">
    <property type="component" value="Unassembled WGS sequence"/>
</dbReference>
<feature type="compositionally biased region" description="Low complexity" evidence="6">
    <location>
        <begin position="499"/>
        <end position="508"/>
    </location>
</feature>
<keyword evidence="9" id="KW-1185">Reference proteome</keyword>
<feature type="compositionally biased region" description="Pro residues" evidence="6">
    <location>
        <begin position="474"/>
        <end position="485"/>
    </location>
</feature>
<dbReference type="PANTHER" id="PTHR43289">
    <property type="entry name" value="MITOGEN-ACTIVATED PROTEIN KINASE KINASE KINASE 20-RELATED"/>
    <property type="match status" value="1"/>
</dbReference>
<dbReference type="Pfam" id="PF00069">
    <property type="entry name" value="Pkinase"/>
    <property type="match status" value="1"/>
</dbReference>
<keyword evidence="2 5" id="KW-0547">Nucleotide-binding</keyword>
<dbReference type="Gene3D" id="3.30.200.20">
    <property type="entry name" value="Phosphorylase Kinase, domain 1"/>
    <property type="match status" value="1"/>
</dbReference>
<evidence type="ECO:0000256" key="2">
    <source>
        <dbReference type="ARBA" id="ARBA00022741"/>
    </source>
</evidence>
<dbReference type="PANTHER" id="PTHR43289:SF34">
    <property type="entry name" value="SERINE_THREONINE-PROTEIN KINASE YBDM-RELATED"/>
    <property type="match status" value="1"/>
</dbReference>
<keyword evidence="4 5" id="KW-0067">ATP-binding</keyword>
<evidence type="ECO:0000256" key="4">
    <source>
        <dbReference type="ARBA" id="ARBA00022840"/>
    </source>
</evidence>
<dbReference type="InterPro" id="IPR011009">
    <property type="entry name" value="Kinase-like_dom_sf"/>
</dbReference>
<dbReference type="InterPro" id="IPR017441">
    <property type="entry name" value="Protein_kinase_ATP_BS"/>
</dbReference>
<evidence type="ECO:0000256" key="3">
    <source>
        <dbReference type="ARBA" id="ARBA00022777"/>
    </source>
</evidence>
<dbReference type="GO" id="GO:0004674">
    <property type="term" value="F:protein serine/threonine kinase activity"/>
    <property type="evidence" value="ECO:0007669"/>
    <property type="project" value="UniProtKB-EC"/>
</dbReference>